<gene>
    <name evidence="2" type="ORF">DDQ68_03005</name>
</gene>
<protein>
    <submittedName>
        <fullName evidence="2">Uncharacterized protein</fullName>
    </submittedName>
</protein>
<dbReference type="EMBL" id="CP029145">
    <property type="protein sequence ID" value="AWM31844.1"/>
    <property type="molecule type" value="Genomic_DNA"/>
</dbReference>
<feature type="region of interest" description="Disordered" evidence="1">
    <location>
        <begin position="44"/>
        <end position="70"/>
    </location>
</feature>
<accession>A0A2Z3GR20</accession>
<dbReference type="Proteomes" id="UP000245999">
    <property type="component" value="Chromosome"/>
</dbReference>
<feature type="compositionally biased region" description="Low complexity" evidence="1">
    <location>
        <begin position="51"/>
        <end position="64"/>
    </location>
</feature>
<evidence type="ECO:0000313" key="2">
    <source>
        <dbReference type="EMBL" id="AWM31844.1"/>
    </source>
</evidence>
<sequence length="70" mass="7531">MRKAATASNRAPAVHWVVGFCRRQPAASARPARRASRARRCLSWPAALRQKPSPKAPAASSPKATPRSQA</sequence>
<proteinExistence type="predicted"/>
<organism evidence="2 3">
    <name type="scientific">Hymenobacter nivis</name>
    <dbReference type="NCBI Taxonomy" id="1850093"/>
    <lineage>
        <taxon>Bacteria</taxon>
        <taxon>Pseudomonadati</taxon>
        <taxon>Bacteroidota</taxon>
        <taxon>Cytophagia</taxon>
        <taxon>Cytophagales</taxon>
        <taxon>Hymenobacteraceae</taxon>
        <taxon>Hymenobacter</taxon>
    </lineage>
</organism>
<dbReference type="AlphaFoldDB" id="A0A2Z3GR20"/>
<evidence type="ECO:0000313" key="3">
    <source>
        <dbReference type="Proteomes" id="UP000245999"/>
    </source>
</evidence>
<dbReference type="KEGG" id="hnv:DDQ68_03005"/>
<reference evidence="3" key="1">
    <citation type="submission" date="2018-04" db="EMBL/GenBank/DDBJ databases">
        <title>Complete genome of Antarctic heterotrophic bacterium Hymenobacter nivis.</title>
        <authorList>
            <person name="Terashima M."/>
        </authorList>
    </citation>
    <scope>NUCLEOTIDE SEQUENCE [LARGE SCALE GENOMIC DNA]</scope>
    <source>
        <strain evidence="3">NBRC 111535</strain>
    </source>
</reference>
<keyword evidence="3" id="KW-1185">Reference proteome</keyword>
<evidence type="ECO:0000256" key="1">
    <source>
        <dbReference type="SAM" id="MobiDB-lite"/>
    </source>
</evidence>
<name>A0A2Z3GR20_9BACT</name>